<accession>M1YKB1</accession>
<dbReference type="HOGENOM" id="CLU_033323_8_4_0"/>
<dbReference type="SMART" id="SM00855">
    <property type="entry name" value="PGAM"/>
    <property type="match status" value="1"/>
</dbReference>
<dbReference type="InterPro" id="IPR029033">
    <property type="entry name" value="His_PPase_superfam"/>
</dbReference>
<comment type="caution">
    <text evidence="3">The sequence shown here is derived from an EMBL/GenBank/DDBJ whole genome shotgun (WGS) entry which is preliminary data.</text>
</comment>
<evidence type="ECO:0000256" key="2">
    <source>
        <dbReference type="PIRSR" id="PIRSR613078-2"/>
    </source>
</evidence>
<dbReference type="RefSeq" id="WP_005009062.1">
    <property type="nucleotide sequence ID" value="NZ_HG422173.1"/>
</dbReference>
<feature type="active site" description="Proton donor/acceptor" evidence="1">
    <location>
        <position position="117"/>
    </location>
</feature>
<dbReference type="OrthoDB" id="9781415at2"/>
<evidence type="ECO:0000313" key="4">
    <source>
        <dbReference type="Proteomes" id="UP000011704"/>
    </source>
</evidence>
<dbReference type="Pfam" id="PF00300">
    <property type="entry name" value="His_Phos_1"/>
    <property type="match status" value="1"/>
</dbReference>
<dbReference type="CDD" id="cd07067">
    <property type="entry name" value="HP_PGM_like"/>
    <property type="match status" value="1"/>
</dbReference>
<dbReference type="FunCoup" id="M1YKB1">
    <property type="interactions" value="442"/>
</dbReference>
<dbReference type="STRING" id="1266370.NITGR_490020"/>
<dbReference type="PANTHER" id="PTHR48100">
    <property type="entry name" value="BROAD-SPECIFICITY PHOSPHATASE YOR283W-RELATED"/>
    <property type="match status" value="1"/>
</dbReference>
<organism evidence="3 4">
    <name type="scientific">Nitrospina gracilis (strain 3/211)</name>
    <dbReference type="NCBI Taxonomy" id="1266370"/>
    <lineage>
        <taxon>Bacteria</taxon>
        <taxon>Pseudomonadati</taxon>
        <taxon>Nitrospinota/Tectimicrobiota group</taxon>
        <taxon>Nitrospinota</taxon>
        <taxon>Nitrospinia</taxon>
        <taxon>Nitrospinales</taxon>
        <taxon>Nitrospinaceae</taxon>
        <taxon>Nitrospina</taxon>
    </lineage>
</organism>
<dbReference type="Proteomes" id="UP000011704">
    <property type="component" value="Unassembled WGS sequence"/>
</dbReference>
<dbReference type="InterPro" id="IPR050275">
    <property type="entry name" value="PGM_Phosphatase"/>
</dbReference>
<gene>
    <name evidence="3" type="ORF">NITGR_490020</name>
</gene>
<dbReference type="PANTHER" id="PTHR48100:SF10">
    <property type="entry name" value="2-CARBOXY-D-ARABINITOL-1-PHOSPHATASE-RELATED"/>
    <property type="match status" value="1"/>
</dbReference>
<reference evidence="3 4" key="1">
    <citation type="journal article" date="2013" name="Front. Microbiol.">
        <title>The genome of Nitrospina gracilis illuminates the metabolism and evolution of the major marine nitrite oxidizer.</title>
        <authorList>
            <person name="Luecker S."/>
            <person name="Nowka B."/>
            <person name="Rattei T."/>
            <person name="Spieck E."/>
            <person name="and Daims H."/>
        </authorList>
    </citation>
    <scope>NUCLEOTIDE SEQUENCE [LARGE SCALE GENOMIC DNA]</scope>
    <source>
        <strain evidence="3 4">3/211</strain>
    </source>
</reference>
<dbReference type="SUPFAM" id="SSF53254">
    <property type="entry name" value="Phosphoglycerate mutase-like"/>
    <property type="match status" value="1"/>
</dbReference>
<dbReference type="Gene3D" id="3.40.50.1240">
    <property type="entry name" value="Phosphoglycerate mutase-like"/>
    <property type="match status" value="1"/>
</dbReference>
<name>M1YKB1_NITG3</name>
<sequence length="241" mass="27247">MTSLWLVIFLLKRIPVSSKSFIPSDPGTRKFKGEPGCRVYLIRHGEVANAHLICMNGHYDVELSKKGEQQMQEVAEALNPLPLKAVYSSDLTRTFTGARLIAEKHNLEPVAFPELRELSFGKWEGMSIKELTEKFPGEMEKRIKNTELFRADEGETFDELAARVVPRYKAIIEQHPNDVIAIMSHGGVNRTILSHLLGIPTVHLFRFAQEYAAINVIQYYPDQVVVELMNGSCRDIGPRPS</sequence>
<feature type="binding site" evidence="2">
    <location>
        <position position="93"/>
    </location>
    <ligand>
        <name>substrate</name>
    </ligand>
</feature>
<protein>
    <submittedName>
        <fullName evidence="3">Phosphoglycerate mutase</fullName>
    </submittedName>
</protein>
<evidence type="ECO:0000313" key="3">
    <source>
        <dbReference type="EMBL" id="CCQ90917.1"/>
    </source>
</evidence>
<dbReference type="GO" id="GO:0016791">
    <property type="term" value="F:phosphatase activity"/>
    <property type="evidence" value="ECO:0007669"/>
    <property type="project" value="TreeGrafter"/>
</dbReference>
<feature type="active site" description="Tele-phosphohistidine intermediate" evidence="1">
    <location>
        <position position="44"/>
    </location>
</feature>
<dbReference type="InterPro" id="IPR013078">
    <property type="entry name" value="His_Pase_superF_clade-1"/>
</dbReference>
<dbReference type="AlphaFoldDB" id="M1YKB1"/>
<evidence type="ECO:0000256" key="1">
    <source>
        <dbReference type="PIRSR" id="PIRSR613078-1"/>
    </source>
</evidence>
<proteinExistence type="predicted"/>
<dbReference type="InParanoid" id="M1YKB1"/>
<keyword evidence="4" id="KW-1185">Reference proteome</keyword>
<dbReference type="EMBL" id="CAQJ01000054">
    <property type="protein sequence ID" value="CCQ90917.1"/>
    <property type="molecule type" value="Genomic_DNA"/>
</dbReference>